<sequence>MGTTTTTIGIGAFNFNGCSSSSCRITIRKKKKELDFAESSRSSHFAKLELNFAESCRRSSHLGKLELGAIGSSHFGKLELGAIGRRIGTQFRCKAVEQTQNTTTSTGVYQGVYGPWTIDSSDVREVILYRSGLVTAAISFVLASSTAFLPGNSLLRQNLDLFYLLGSAGLGLSLYLIHIYVTEIKRTMQAFWALGVIGSLVAYTTLAQPAGEGLVQYVVDNPTAVWLVGPVFAALTGLVFKEGLCYGKLEAAVLTFIIPITLLGHLTGILEDAGKLSLLGVWMALFIIFAGRKFTQPVKDDIGDKSVFIFNALSEEEKATLLEKLEKRML</sequence>
<dbReference type="GO" id="GO:0009507">
    <property type="term" value="C:chloroplast"/>
    <property type="evidence" value="ECO:0007669"/>
    <property type="project" value="TreeGrafter"/>
</dbReference>
<proteinExistence type="predicted"/>
<feature type="transmembrane region" description="Helical" evidence="1">
    <location>
        <begin position="161"/>
        <end position="181"/>
    </location>
</feature>
<dbReference type="InterPro" id="IPR019275">
    <property type="entry name" value="DUF2301"/>
</dbReference>
<name>A0A9R0KC65_SPIOL</name>
<keyword evidence="1" id="KW-0472">Membrane</keyword>
<keyword evidence="1" id="KW-1133">Transmembrane helix</keyword>
<gene>
    <name evidence="3" type="primary">LOC110805131</name>
</gene>
<organism evidence="2 3">
    <name type="scientific">Spinacia oleracea</name>
    <name type="common">Spinach</name>
    <dbReference type="NCBI Taxonomy" id="3562"/>
    <lineage>
        <taxon>Eukaryota</taxon>
        <taxon>Viridiplantae</taxon>
        <taxon>Streptophyta</taxon>
        <taxon>Embryophyta</taxon>
        <taxon>Tracheophyta</taxon>
        <taxon>Spermatophyta</taxon>
        <taxon>Magnoliopsida</taxon>
        <taxon>eudicotyledons</taxon>
        <taxon>Gunneridae</taxon>
        <taxon>Pentapetalae</taxon>
        <taxon>Caryophyllales</taxon>
        <taxon>Chenopodiaceae</taxon>
        <taxon>Chenopodioideae</taxon>
        <taxon>Anserineae</taxon>
        <taxon>Spinacia</taxon>
    </lineage>
</organism>
<feature type="transmembrane region" description="Helical" evidence="1">
    <location>
        <begin position="276"/>
        <end position="295"/>
    </location>
</feature>
<dbReference type="OrthoDB" id="2020161at2759"/>
<dbReference type="KEGG" id="soe:110805131"/>
<reference evidence="2" key="1">
    <citation type="journal article" date="2021" name="Nat. Commun.">
        <title>Genomic analyses provide insights into spinach domestication and the genetic basis of agronomic traits.</title>
        <authorList>
            <person name="Cai X."/>
            <person name="Sun X."/>
            <person name="Xu C."/>
            <person name="Sun H."/>
            <person name="Wang X."/>
            <person name="Ge C."/>
            <person name="Zhang Z."/>
            <person name="Wang Q."/>
            <person name="Fei Z."/>
            <person name="Jiao C."/>
            <person name="Wang Q."/>
        </authorList>
    </citation>
    <scope>NUCLEOTIDE SEQUENCE [LARGE SCALE GENOMIC DNA]</scope>
    <source>
        <strain evidence="2">cv. Varoflay</strain>
    </source>
</reference>
<accession>A0A9R0KC65</accession>
<protein>
    <submittedName>
        <fullName evidence="3">Uncharacterized protein isoform X1</fullName>
    </submittedName>
</protein>
<feature type="transmembrane region" description="Helical" evidence="1">
    <location>
        <begin position="190"/>
        <end position="211"/>
    </location>
</feature>
<dbReference type="GeneID" id="110805131"/>
<feature type="transmembrane region" description="Helical" evidence="1">
    <location>
        <begin position="127"/>
        <end position="149"/>
    </location>
</feature>
<dbReference type="RefSeq" id="XP_021866441.1">
    <property type="nucleotide sequence ID" value="XM_022010749.2"/>
</dbReference>
<evidence type="ECO:0000313" key="2">
    <source>
        <dbReference type="Proteomes" id="UP000813463"/>
    </source>
</evidence>
<dbReference type="PANTHER" id="PTHR36716:SF2">
    <property type="entry name" value="F3H9.20 PROTEIN"/>
    <property type="match status" value="1"/>
</dbReference>
<reference evidence="3" key="2">
    <citation type="submission" date="2025-08" db="UniProtKB">
        <authorList>
            <consortium name="RefSeq"/>
        </authorList>
    </citation>
    <scope>IDENTIFICATION</scope>
    <source>
        <tissue evidence="3">Leaf</tissue>
    </source>
</reference>
<evidence type="ECO:0000256" key="1">
    <source>
        <dbReference type="SAM" id="Phobius"/>
    </source>
</evidence>
<dbReference type="Pfam" id="PF10063">
    <property type="entry name" value="DUF2301"/>
    <property type="match status" value="1"/>
</dbReference>
<dbReference type="PANTHER" id="PTHR36716">
    <property type="entry name" value="F3H9.20 PROTEIN"/>
    <property type="match status" value="1"/>
</dbReference>
<dbReference type="AlphaFoldDB" id="A0A9R0KC65"/>
<keyword evidence="1" id="KW-0812">Transmembrane</keyword>
<feature type="transmembrane region" description="Helical" evidence="1">
    <location>
        <begin position="223"/>
        <end position="240"/>
    </location>
</feature>
<keyword evidence="2" id="KW-1185">Reference proteome</keyword>
<feature type="transmembrane region" description="Helical" evidence="1">
    <location>
        <begin position="252"/>
        <end position="270"/>
    </location>
</feature>
<dbReference type="Proteomes" id="UP000813463">
    <property type="component" value="Chromosome 4"/>
</dbReference>
<evidence type="ECO:0000313" key="3">
    <source>
        <dbReference type="RefSeq" id="XP_021866441.1"/>
    </source>
</evidence>